<dbReference type="InterPro" id="IPR027417">
    <property type="entry name" value="P-loop_NTPase"/>
</dbReference>
<dbReference type="InterPro" id="IPR010285">
    <property type="entry name" value="DNA_helicase_pif1-like_DEAD"/>
</dbReference>
<evidence type="ECO:0000259" key="4">
    <source>
        <dbReference type="Pfam" id="PF14214"/>
    </source>
</evidence>
<dbReference type="SUPFAM" id="SSF52540">
    <property type="entry name" value="P-loop containing nucleoside triphosphate hydrolases"/>
    <property type="match status" value="2"/>
</dbReference>
<gene>
    <name evidence="5" type="ORF">SEMRO_1006_G230290.1</name>
</gene>
<dbReference type="InterPro" id="IPR025476">
    <property type="entry name" value="Helitron_helicase-like"/>
</dbReference>
<dbReference type="PANTHER" id="PTHR47642:SF6">
    <property type="entry name" value="ATP-DEPENDENT DNA HELICASE"/>
    <property type="match status" value="1"/>
</dbReference>
<dbReference type="Gene3D" id="3.40.50.300">
    <property type="entry name" value="P-loop containing nucleotide triphosphate hydrolases"/>
    <property type="match status" value="1"/>
</dbReference>
<dbReference type="EMBL" id="CAICTM010001004">
    <property type="protein sequence ID" value="CAB9519292.1"/>
    <property type="molecule type" value="Genomic_DNA"/>
</dbReference>
<keyword evidence="1" id="KW-0547">Nucleotide-binding</keyword>
<dbReference type="GO" id="GO:0006310">
    <property type="term" value="P:DNA recombination"/>
    <property type="evidence" value="ECO:0007669"/>
    <property type="project" value="UniProtKB-KW"/>
</dbReference>
<dbReference type="Pfam" id="PF14214">
    <property type="entry name" value="Helitron_like_N"/>
    <property type="match status" value="1"/>
</dbReference>
<evidence type="ECO:0000256" key="1">
    <source>
        <dbReference type="RuleBase" id="RU363044"/>
    </source>
</evidence>
<dbReference type="GO" id="GO:0016787">
    <property type="term" value="F:hydrolase activity"/>
    <property type="evidence" value="ECO:0007669"/>
    <property type="project" value="UniProtKB-KW"/>
</dbReference>
<feature type="region of interest" description="Disordered" evidence="2">
    <location>
        <begin position="867"/>
        <end position="887"/>
    </location>
</feature>
<evidence type="ECO:0000259" key="3">
    <source>
        <dbReference type="Pfam" id="PF05970"/>
    </source>
</evidence>
<comment type="catalytic activity">
    <reaction evidence="1">
        <text>ATP + H2O = ADP + phosphate + H(+)</text>
        <dbReference type="Rhea" id="RHEA:13065"/>
        <dbReference type="ChEBI" id="CHEBI:15377"/>
        <dbReference type="ChEBI" id="CHEBI:15378"/>
        <dbReference type="ChEBI" id="CHEBI:30616"/>
        <dbReference type="ChEBI" id="CHEBI:43474"/>
        <dbReference type="ChEBI" id="CHEBI:456216"/>
        <dbReference type="EC" id="5.6.2.3"/>
    </reaction>
</comment>
<feature type="domain" description="DNA helicase Pif1-like DEAD-box helicase" evidence="3">
    <location>
        <begin position="1112"/>
        <end position="1243"/>
    </location>
</feature>
<dbReference type="EC" id="5.6.2.3" evidence="1"/>
<protein>
    <recommendedName>
        <fullName evidence="1">ATP-dependent DNA helicase</fullName>
        <ecNumber evidence="1">5.6.2.3</ecNumber>
    </recommendedName>
</protein>
<dbReference type="GO" id="GO:0043139">
    <property type="term" value="F:5'-3' DNA helicase activity"/>
    <property type="evidence" value="ECO:0007669"/>
    <property type="project" value="UniProtKB-EC"/>
</dbReference>
<accession>A0A9N8ED77</accession>
<dbReference type="Proteomes" id="UP001153069">
    <property type="component" value="Unassembled WGS sequence"/>
</dbReference>
<feature type="compositionally biased region" description="Polar residues" evidence="2">
    <location>
        <begin position="971"/>
        <end position="991"/>
    </location>
</feature>
<keyword evidence="1" id="KW-0067">ATP-binding</keyword>
<keyword evidence="6" id="KW-1185">Reference proteome</keyword>
<comment type="similarity">
    <text evidence="1">Belongs to the helicase family.</text>
</comment>
<dbReference type="GO" id="GO:0005524">
    <property type="term" value="F:ATP binding"/>
    <property type="evidence" value="ECO:0007669"/>
    <property type="project" value="UniProtKB-KW"/>
</dbReference>
<sequence>TEAFHWLKENNRLYHDLELPTIANPTVIDNSYNVESENSDIEIKEEMKVIFPDATIRTAGCADASEFDRAIAEIRSKCAGALPYLTSRPSSKLLRDYEDENLMRAFPLQFPYGFGFHDDFNIKASQNGYLSHLISLSIPSMHEACFVLVVHNMFERCKALNGALWQVMGGREKCDVSEEDLNAAIACKLNGLPVVNGPGSRFLDSVHSVKKQMAHTNGAAAAAQSKFLTLTHHFGCPKVLFTVSFDDSLDIRILVWSEEEESLNWIASMDSMSPEEVAIEMDKCNAIRYKYPGLCAWNFEELMDVVLESIVGDNALKLGVFGTLLAYGLAVEEQGRNTLHGHILVYTTDWNDTLRDLSSSHDQVRKAAEKKVLSFVDRVISTELVPNAPWQGDYCPTCNNGLLTYVDEQKLRNLRHKVGCQVEKGIIASCPLCKACFQGDELAMKRVLPKELWNVPEPERKAQVALDVLRNTTPTAEAIPSEQAIAINNYKYNHHLSKHTKTCFKKGDEGRCNLPDIPEPVSNVIYSELEYDTFNWRGAKESQHNITIRPRRLMQDASTNSYCIPISTCKCPANSNVQVTTGARPAIYCSCYAAKGTQKEDTAELKKVSSYVAHRFLEEHKENTLFEGLSRLMGTVIVGTSEHVVSAPMAAYLVRNHSRFKWSHDFKYIPIREIVDLICQRTSVQTMNMSVLNHESGCFLTSEALHYLQRPKKKFEDYCLVDFFEEYEIIRSDTPSDTDEADGTFTIDDEAHPGYKKQIIRKRKKPVLAQFSHWAFPDAASFGGDFLEMNQYPVQTCIENYCRTILVLYHPFRTLEDITIDGSFHKKFKRLYHCGVPDHIRELLCNIQMFYNSVRMPAKEDPLRYCTESFQGPKSNHQDSQEEEEDDDDNFFDGVFNLLSSEHKQLTGAISTNAPAKLSLNNLQKAGARGCGFNNLPSIAECTPSLSDSVEEQERTNLYRRRSEIPTQFISAGASPQGNSTTTAAAGSNDMTVRDKPTPFQLMELTYRNTRRRLQLAEQTAELARSLESYVEADGTCLSIIEWSHRPDLNLDKEQQLAFQIVTAAFMLTYYQDAESLDPSVYRTCSDNPSQIRRDFRNEKGKLQRMSRLRHNQLIMYLDGAGGAGKSRVVQELLKYAQEFTARLGLQFDMRTIIVSAMSGVAAVSIGGETTHSVAAFFRNIDEKDTTWANARLLIIDEVSFMSTAEVDLLDEKLRCLMRKYNALFGGIHILFCGDFRQLEPVKGSPLYSPFHSDKKWINSINCYVELFGLHRFREDPEWGRILSRLRNDTYTQHDIDAVNQCCIKVKPRAIPGNASYCVYGNADRTAINAGVFSNVLKAHWQTCQSLPNHIVAITAGNMVRVNKAKKKIPMEETDKHYIFEHCGDHRIRAKIRGRRGGHFIDPMLKLYYHIPLMLVSNDDVPNGHANGTRVLLEAVVTKPNVTASTIIIDGYECPALDASNVDYLVCSSEEDPQKIFKIHPKTLQCSIQAPIPKAIAGHVQATINLTASLLQFPIITNRATTGHKLQGQNKHNLVVAVWSKRKNWNYVALSRVRTRQGLYLLQELQHDADFSMSHDLREMRRRLSRLTPAVLEWDLEEERRMRDIRRRHASNRAAST</sequence>
<keyword evidence="1 5" id="KW-0347">Helicase</keyword>
<keyword evidence="1" id="KW-0378">Hydrolase</keyword>
<name>A0A9N8ED77_9STRA</name>
<organism evidence="5 6">
    <name type="scientific">Seminavis robusta</name>
    <dbReference type="NCBI Taxonomy" id="568900"/>
    <lineage>
        <taxon>Eukaryota</taxon>
        <taxon>Sar</taxon>
        <taxon>Stramenopiles</taxon>
        <taxon>Ochrophyta</taxon>
        <taxon>Bacillariophyta</taxon>
        <taxon>Bacillariophyceae</taxon>
        <taxon>Bacillariophycidae</taxon>
        <taxon>Naviculales</taxon>
        <taxon>Naviculaceae</taxon>
        <taxon>Seminavis</taxon>
    </lineage>
</organism>
<dbReference type="InterPro" id="IPR051055">
    <property type="entry name" value="PIF1_helicase"/>
</dbReference>
<evidence type="ECO:0000313" key="6">
    <source>
        <dbReference type="Proteomes" id="UP001153069"/>
    </source>
</evidence>
<keyword evidence="1" id="KW-0227">DNA damage</keyword>
<reference evidence="5" key="1">
    <citation type="submission" date="2020-06" db="EMBL/GenBank/DDBJ databases">
        <authorList>
            <consortium name="Plant Systems Biology data submission"/>
        </authorList>
    </citation>
    <scope>NUCLEOTIDE SEQUENCE</scope>
    <source>
        <strain evidence="5">D6</strain>
    </source>
</reference>
<feature type="domain" description="Helitron helicase-like" evidence="4">
    <location>
        <begin position="143"/>
        <end position="345"/>
    </location>
</feature>
<dbReference type="GO" id="GO:0000723">
    <property type="term" value="P:telomere maintenance"/>
    <property type="evidence" value="ECO:0007669"/>
    <property type="project" value="InterPro"/>
</dbReference>
<dbReference type="PANTHER" id="PTHR47642">
    <property type="entry name" value="ATP-DEPENDENT DNA HELICASE"/>
    <property type="match status" value="1"/>
</dbReference>
<dbReference type="GO" id="GO:0006281">
    <property type="term" value="P:DNA repair"/>
    <property type="evidence" value="ECO:0007669"/>
    <property type="project" value="UniProtKB-KW"/>
</dbReference>
<dbReference type="OrthoDB" id="432234at2759"/>
<proteinExistence type="inferred from homology"/>
<dbReference type="Pfam" id="PF05970">
    <property type="entry name" value="PIF1"/>
    <property type="match status" value="1"/>
</dbReference>
<comment type="caution">
    <text evidence="5">The sequence shown here is derived from an EMBL/GenBank/DDBJ whole genome shotgun (WGS) entry which is preliminary data.</text>
</comment>
<feature type="region of interest" description="Disordered" evidence="2">
    <location>
        <begin position="971"/>
        <end position="995"/>
    </location>
</feature>
<keyword evidence="1" id="KW-0233">DNA recombination</keyword>
<evidence type="ECO:0000313" key="5">
    <source>
        <dbReference type="EMBL" id="CAB9519292.1"/>
    </source>
</evidence>
<comment type="cofactor">
    <cofactor evidence="1">
        <name>Mg(2+)</name>
        <dbReference type="ChEBI" id="CHEBI:18420"/>
    </cofactor>
</comment>
<feature type="non-terminal residue" evidence="5">
    <location>
        <position position="1"/>
    </location>
</feature>
<evidence type="ECO:0000256" key="2">
    <source>
        <dbReference type="SAM" id="MobiDB-lite"/>
    </source>
</evidence>
<keyword evidence="1" id="KW-0234">DNA repair</keyword>